<evidence type="ECO:0000313" key="2">
    <source>
        <dbReference type="Proteomes" id="UP000789831"/>
    </source>
</evidence>
<gene>
    <name evidence="1" type="ORF">AGERDE_LOCUS10538</name>
</gene>
<dbReference type="AlphaFoldDB" id="A0A9N9D9U9"/>
<keyword evidence="2" id="KW-1185">Reference proteome</keyword>
<protein>
    <submittedName>
        <fullName evidence="1">9396_t:CDS:1</fullName>
    </submittedName>
</protein>
<accession>A0A9N9D9U9</accession>
<reference evidence="1" key="1">
    <citation type="submission" date="2021-06" db="EMBL/GenBank/DDBJ databases">
        <authorList>
            <person name="Kallberg Y."/>
            <person name="Tangrot J."/>
            <person name="Rosling A."/>
        </authorList>
    </citation>
    <scope>NUCLEOTIDE SEQUENCE</scope>
    <source>
        <strain evidence="1">MT106</strain>
    </source>
</reference>
<organism evidence="1 2">
    <name type="scientific">Ambispora gerdemannii</name>
    <dbReference type="NCBI Taxonomy" id="144530"/>
    <lineage>
        <taxon>Eukaryota</taxon>
        <taxon>Fungi</taxon>
        <taxon>Fungi incertae sedis</taxon>
        <taxon>Mucoromycota</taxon>
        <taxon>Glomeromycotina</taxon>
        <taxon>Glomeromycetes</taxon>
        <taxon>Archaeosporales</taxon>
        <taxon>Ambisporaceae</taxon>
        <taxon>Ambispora</taxon>
    </lineage>
</organism>
<dbReference type="EMBL" id="CAJVPL010003370">
    <property type="protein sequence ID" value="CAG8631274.1"/>
    <property type="molecule type" value="Genomic_DNA"/>
</dbReference>
<comment type="caution">
    <text evidence="1">The sequence shown here is derived from an EMBL/GenBank/DDBJ whole genome shotgun (WGS) entry which is preliminary data.</text>
</comment>
<proteinExistence type="predicted"/>
<sequence length="222" mass="25580">MVEQGYLIGTQLEHVKELSHRIRLTHKRPTFVVLGTGKQINDWLHNNRYVIVEFVLGSNDKQVFAAATTASTLFSNGKIHNLSTKRSRPDVSLKHLQQENSLLESYKDTFPSETGSERNMARSSIINNQHTSNTTNILFELYGKESESKRAFSLFIKPKYRLAICAEINDSPRENSEKLIVTCQYQNGIEIKDVIEELRDALPEKHEKTRNIKLNNLDYDRM</sequence>
<evidence type="ECO:0000313" key="1">
    <source>
        <dbReference type="EMBL" id="CAG8631274.1"/>
    </source>
</evidence>
<dbReference type="Proteomes" id="UP000789831">
    <property type="component" value="Unassembled WGS sequence"/>
</dbReference>
<name>A0A9N9D9U9_9GLOM</name>